<dbReference type="SUPFAM" id="SSF56112">
    <property type="entry name" value="Protein kinase-like (PK-like)"/>
    <property type="match status" value="1"/>
</dbReference>
<dbReference type="FunFam" id="2.130.10.10:FF:000090">
    <property type="entry name" value="E3 ubiquitin-protein ligase RFWD2 isoform X1"/>
    <property type="match status" value="1"/>
</dbReference>
<evidence type="ECO:0000313" key="11">
    <source>
        <dbReference type="EMBL" id="KAI9181681.1"/>
    </source>
</evidence>
<feature type="repeat" description="WD" evidence="9">
    <location>
        <begin position="964"/>
        <end position="996"/>
    </location>
</feature>
<dbReference type="InterPro" id="IPR011009">
    <property type="entry name" value="Kinase-like_dom_sf"/>
</dbReference>
<dbReference type="PROSITE" id="PS50082">
    <property type="entry name" value="WD_REPEATS_2"/>
    <property type="match status" value="2"/>
</dbReference>
<dbReference type="PROSITE" id="PS00678">
    <property type="entry name" value="WD_REPEATS_1"/>
    <property type="match status" value="1"/>
</dbReference>
<dbReference type="GO" id="GO:0005634">
    <property type="term" value="C:nucleus"/>
    <property type="evidence" value="ECO:0007669"/>
    <property type="project" value="UniProtKB-SubCell"/>
</dbReference>
<evidence type="ECO:0000256" key="8">
    <source>
        <dbReference type="ARBA" id="ARBA00084091"/>
    </source>
</evidence>
<dbReference type="InterPro" id="IPR019775">
    <property type="entry name" value="WD40_repeat_CS"/>
</dbReference>
<feature type="repeat" description="WD" evidence="9">
    <location>
        <begin position="878"/>
        <end position="920"/>
    </location>
</feature>
<comment type="subcellular location">
    <subcellularLocation>
        <location evidence="1">Nucleus</location>
    </subcellularLocation>
</comment>
<dbReference type="Pfam" id="PF00400">
    <property type="entry name" value="WD40"/>
    <property type="match status" value="2"/>
</dbReference>
<dbReference type="GO" id="GO:0042802">
    <property type="term" value="F:identical protein binding"/>
    <property type="evidence" value="ECO:0007669"/>
    <property type="project" value="UniProtKB-ARBA"/>
</dbReference>
<keyword evidence="7" id="KW-0539">Nucleus</keyword>
<dbReference type="InterPro" id="IPR036322">
    <property type="entry name" value="WD40_repeat_dom_sf"/>
</dbReference>
<dbReference type="Gene3D" id="2.130.10.10">
    <property type="entry name" value="YVTN repeat-like/Quinoprotein amine dehydrogenase"/>
    <property type="match status" value="1"/>
</dbReference>
<keyword evidence="12" id="KW-1185">Reference proteome</keyword>
<evidence type="ECO:0000256" key="5">
    <source>
        <dbReference type="ARBA" id="ARBA00022786"/>
    </source>
</evidence>
<dbReference type="PANTHER" id="PTHR44218">
    <property type="entry name" value="PROTEIN SPA1-RELATED 2"/>
    <property type="match status" value="1"/>
</dbReference>
<feature type="domain" description="Protein kinase" evidence="10">
    <location>
        <begin position="207"/>
        <end position="600"/>
    </location>
</feature>
<dbReference type="SMART" id="SM00320">
    <property type="entry name" value="WD40"/>
    <property type="match status" value="7"/>
</dbReference>
<evidence type="ECO:0000256" key="9">
    <source>
        <dbReference type="PROSITE-ProRule" id="PRU00221"/>
    </source>
</evidence>
<dbReference type="GO" id="GO:0004672">
    <property type="term" value="F:protein kinase activity"/>
    <property type="evidence" value="ECO:0007669"/>
    <property type="project" value="InterPro"/>
</dbReference>
<dbReference type="Proteomes" id="UP001064489">
    <property type="component" value="Chromosome 4"/>
</dbReference>
<dbReference type="InterPro" id="IPR020472">
    <property type="entry name" value="WD40_PAC1"/>
</dbReference>
<dbReference type="GO" id="GO:0005524">
    <property type="term" value="F:ATP binding"/>
    <property type="evidence" value="ECO:0007669"/>
    <property type="project" value="InterPro"/>
</dbReference>
<keyword evidence="2 9" id="KW-0853">WD repeat</keyword>
<dbReference type="PROSITE" id="PS50294">
    <property type="entry name" value="WD_REPEATS_REGION"/>
    <property type="match status" value="1"/>
</dbReference>
<protein>
    <recommendedName>
        <fullName evidence="10">Protein kinase domain-containing protein</fullName>
    </recommendedName>
</protein>
<keyword evidence="5" id="KW-0833">Ubl conjugation pathway</keyword>
<keyword evidence="8" id="KW-0607">Phytochrome signaling pathway</keyword>
<sequence length="1103" mass="123473">MVEDHEGFRIKKIRNVLHIYRNETCHVLGGQVSLFRSRKVKLVESETFLVKQLAILTLSAALHLSFLIERSSSKLSAVICLDEMERIGEEVAANDLTLKAELKRKDCNLSLKPEGNNILESPIICESSNTDWPESSLHNYTNTIEANHFRRRVASLVGSEPPEPPCTSPSMNMNENGAITDEHTVGNYRTRNSALVCSPNSSNQVQWQHLHQIGSGSGYKASHGGSTSQDMDQLMLRAREQFMKLNSNVQSPNFWSRKGIDKVHEEISPYTRARDNNLSVVSGQLKTLNSSGFSQLFGKKTLKGKVVVGRIPETQRELGSPASGQIDEKQGLVTKVVTNSLLKSSADNCLHSRVSSVSPSFHNEMCLRDWLKPGCSKREKVESLRIFRQIVELVNSAHSQGIAFQELRPSHFYLRLPGRVIYTGSSTKRESESVVKLDVNNKRPREQNMQANCASGSKQKKLNDKMKSLSHQPQFTSSGSPNIKRLNGTHLEVHTQNLSGYQSTPIAIEQQCYISPEELNGSSCSLSSNIYSLGVLLFELLCYFESSEEHSAVMLNLRHRILPPSFLSENQMETGFCLWLLHPEPSSRPTTREILQSELTSESQELHSRDELPISAAGDEVELELLVDFLVSMKDQKEAHASKLVKDIKCLEEDIKEIFSQGKGCLNDRKQDLPFECLSTAVALSQSFPVSKINETRLMKNISQLEDAYFSMRSQIQVTETDAAGISDADLLKSSRDKWSKVKNEKEESNMNPKSFNRLGTFFDGLCKFTRYSQFEACGTLRNGDLLNSANVICSLSFDRDEEYIAAAGVSKKIKIFDFNSLLNDSIDIHYPVVEMTNKSKLSCVCWNKYIKNYFASTDYDGVVQMWDASTGQGFSQNTEHKKRAWSVDFSQADPTKFASGSDDCSVKLWSINEKSSIATIWNSANVCCVQFSEFNSHLLAFGSADYMVYCYDLRHTRIPWCTLACHEKTVSYVKFLDSETLVSASTDSTLKLWDLMKSSPDGPSSNACSITYKGHTNEKNFVGLSVFDGYIACGSETNEVYSYYRSLPMPIASYKFGSTDPISGHEIGDDNGQFVSSVCWRQKSNMVVAANSSGYIKLLLMV</sequence>
<dbReference type="GO" id="GO:0009585">
    <property type="term" value="P:red, far-red light phototransduction"/>
    <property type="evidence" value="ECO:0007669"/>
    <property type="project" value="UniProtKB-KW"/>
</dbReference>
<keyword evidence="3" id="KW-0808">Transferase</keyword>
<keyword evidence="6" id="KW-0175">Coiled coil</keyword>
<dbReference type="Gene3D" id="1.10.510.10">
    <property type="entry name" value="Transferase(Phosphotransferase) domain 1"/>
    <property type="match status" value="1"/>
</dbReference>
<evidence type="ECO:0000256" key="2">
    <source>
        <dbReference type="ARBA" id="ARBA00022574"/>
    </source>
</evidence>
<comment type="caution">
    <text evidence="11">The sequence shown here is derived from an EMBL/GenBank/DDBJ whole genome shotgun (WGS) entry which is preliminary data.</text>
</comment>
<reference evidence="11" key="1">
    <citation type="journal article" date="2022" name="Plant J.">
        <title>Strategies of tolerance reflected in two North American maple genomes.</title>
        <authorList>
            <person name="McEvoy S.L."/>
            <person name="Sezen U.U."/>
            <person name="Trouern-Trend A."/>
            <person name="McMahon S.M."/>
            <person name="Schaberg P.G."/>
            <person name="Yang J."/>
            <person name="Wegrzyn J.L."/>
            <person name="Swenson N.G."/>
        </authorList>
    </citation>
    <scope>NUCLEOTIDE SEQUENCE</scope>
    <source>
        <strain evidence="11">91603</strain>
    </source>
</reference>
<evidence type="ECO:0000256" key="6">
    <source>
        <dbReference type="ARBA" id="ARBA00023054"/>
    </source>
</evidence>
<reference evidence="11" key="2">
    <citation type="submission" date="2023-02" db="EMBL/GenBank/DDBJ databases">
        <authorList>
            <person name="Swenson N.G."/>
            <person name="Wegrzyn J.L."/>
            <person name="Mcevoy S.L."/>
        </authorList>
    </citation>
    <scope>NUCLEOTIDE SEQUENCE</scope>
    <source>
        <strain evidence="11">91603</strain>
        <tissue evidence="11">Leaf</tissue>
    </source>
</reference>
<evidence type="ECO:0000259" key="10">
    <source>
        <dbReference type="PROSITE" id="PS50011"/>
    </source>
</evidence>
<dbReference type="InterPro" id="IPR044630">
    <property type="entry name" value="SPA1/2/3/4"/>
</dbReference>
<name>A0AAD5J005_ACENE</name>
<evidence type="ECO:0000256" key="7">
    <source>
        <dbReference type="ARBA" id="ARBA00023242"/>
    </source>
</evidence>
<dbReference type="InterPro" id="IPR015943">
    <property type="entry name" value="WD40/YVTN_repeat-like_dom_sf"/>
</dbReference>
<dbReference type="PROSITE" id="PS50011">
    <property type="entry name" value="PROTEIN_KINASE_DOM"/>
    <property type="match status" value="1"/>
</dbReference>
<accession>A0AAD5J005</accession>
<evidence type="ECO:0000256" key="1">
    <source>
        <dbReference type="ARBA" id="ARBA00004123"/>
    </source>
</evidence>
<dbReference type="EMBL" id="JAJSOW010000101">
    <property type="protein sequence ID" value="KAI9181681.1"/>
    <property type="molecule type" value="Genomic_DNA"/>
</dbReference>
<dbReference type="GO" id="GO:0009640">
    <property type="term" value="P:photomorphogenesis"/>
    <property type="evidence" value="ECO:0007669"/>
    <property type="project" value="InterPro"/>
</dbReference>
<evidence type="ECO:0000256" key="4">
    <source>
        <dbReference type="ARBA" id="ARBA00022737"/>
    </source>
</evidence>
<dbReference type="InterPro" id="IPR000719">
    <property type="entry name" value="Prot_kinase_dom"/>
</dbReference>
<gene>
    <name evidence="11" type="ORF">LWI28_017466</name>
</gene>
<organism evidence="11 12">
    <name type="scientific">Acer negundo</name>
    <name type="common">Box elder</name>
    <dbReference type="NCBI Taxonomy" id="4023"/>
    <lineage>
        <taxon>Eukaryota</taxon>
        <taxon>Viridiplantae</taxon>
        <taxon>Streptophyta</taxon>
        <taxon>Embryophyta</taxon>
        <taxon>Tracheophyta</taxon>
        <taxon>Spermatophyta</taxon>
        <taxon>Magnoliopsida</taxon>
        <taxon>eudicotyledons</taxon>
        <taxon>Gunneridae</taxon>
        <taxon>Pentapetalae</taxon>
        <taxon>rosids</taxon>
        <taxon>malvids</taxon>
        <taxon>Sapindales</taxon>
        <taxon>Sapindaceae</taxon>
        <taxon>Hippocastanoideae</taxon>
        <taxon>Acereae</taxon>
        <taxon>Acer</taxon>
    </lineage>
</organism>
<evidence type="ECO:0000313" key="12">
    <source>
        <dbReference type="Proteomes" id="UP001064489"/>
    </source>
</evidence>
<keyword evidence="4" id="KW-0677">Repeat</keyword>
<dbReference type="AlphaFoldDB" id="A0AAD5J005"/>
<dbReference type="InterPro" id="IPR001680">
    <property type="entry name" value="WD40_rpt"/>
</dbReference>
<evidence type="ECO:0000256" key="3">
    <source>
        <dbReference type="ARBA" id="ARBA00022679"/>
    </source>
</evidence>
<dbReference type="PRINTS" id="PR00320">
    <property type="entry name" value="GPROTEINBRPT"/>
</dbReference>
<dbReference type="SUPFAM" id="SSF50978">
    <property type="entry name" value="WD40 repeat-like"/>
    <property type="match status" value="1"/>
</dbReference>
<proteinExistence type="predicted"/>
<dbReference type="SMART" id="SM00220">
    <property type="entry name" value="S_TKc"/>
    <property type="match status" value="1"/>
</dbReference>
<dbReference type="PANTHER" id="PTHR44218:SF6">
    <property type="entry name" value="PROTEIN SUPPRESSOR OF PHYA-105 1"/>
    <property type="match status" value="1"/>
</dbReference>